<dbReference type="EMBL" id="BMGR01000003">
    <property type="protein sequence ID" value="GGF95072.1"/>
    <property type="molecule type" value="Genomic_DNA"/>
</dbReference>
<dbReference type="AlphaFoldDB" id="A0A917CPV9"/>
<keyword evidence="2" id="KW-1185">Reference proteome</keyword>
<accession>A0A917CPV9</accession>
<reference evidence="1" key="2">
    <citation type="submission" date="2020-09" db="EMBL/GenBank/DDBJ databases">
        <authorList>
            <person name="Sun Q."/>
            <person name="Zhou Y."/>
        </authorList>
    </citation>
    <scope>NUCLEOTIDE SEQUENCE</scope>
    <source>
        <strain evidence="1">CGMCC 1.12987</strain>
    </source>
</reference>
<dbReference type="Proteomes" id="UP000644756">
    <property type="component" value="Unassembled WGS sequence"/>
</dbReference>
<reference evidence="1" key="1">
    <citation type="journal article" date="2014" name="Int. J. Syst. Evol. Microbiol.">
        <title>Complete genome sequence of Corynebacterium casei LMG S-19264T (=DSM 44701T), isolated from a smear-ripened cheese.</title>
        <authorList>
            <consortium name="US DOE Joint Genome Institute (JGI-PGF)"/>
            <person name="Walter F."/>
            <person name="Albersmeier A."/>
            <person name="Kalinowski J."/>
            <person name="Ruckert C."/>
        </authorList>
    </citation>
    <scope>NUCLEOTIDE SEQUENCE</scope>
    <source>
        <strain evidence="1">CGMCC 1.12987</strain>
    </source>
</reference>
<organism evidence="1 2">
    <name type="scientific">Paenibacillus abyssi</name>
    <dbReference type="NCBI Taxonomy" id="1340531"/>
    <lineage>
        <taxon>Bacteria</taxon>
        <taxon>Bacillati</taxon>
        <taxon>Bacillota</taxon>
        <taxon>Bacilli</taxon>
        <taxon>Bacillales</taxon>
        <taxon>Paenibacillaceae</taxon>
        <taxon>Paenibacillus</taxon>
    </lineage>
</organism>
<name>A0A917CPV9_9BACL</name>
<evidence type="ECO:0000313" key="2">
    <source>
        <dbReference type="Proteomes" id="UP000644756"/>
    </source>
</evidence>
<sequence length="66" mass="7776">MRRMKQTAPRQSDQECKNKLVIIHRFLLPQLEMLVITNFTKRAETLSRSKKTAMERTNFAAKVGHF</sequence>
<comment type="caution">
    <text evidence="1">The sequence shown here is derived from an EMBL/GenBank/DDBJ whole genome shotgun (WGS) entry which is preliminary data.</text>
</comment>
<protein>
    <submittedName>
        <fullName evidence="1">Uncharacterized protein</fullName>
    </submittedName>
</protein>
<evidence type="ECO:0000313" key="1">
    <source>
        <dbReference type="EMBL" id="GGF95072.1"/>
    </source>
</evidence>
<proteinExistence type="predicted"/>
<gene>
    <name evidence="1" type="ORF">GCM10010916_10570</name>
</gene>